<keyword evidence="6" id="KW-1185">Reference proteome</keyword>
<dbReference type="InterPro" id="IPR041437">
    <property type="entry name" value="GH115_C"/>
</dbReference>
<gene>
    <name evidence="5" type="ORF">E6C55_31360</name>
</gene>
<evidence type="ECO:0000259" key="4">
    <source>
        <dbReference type="Pfam" id="PF17829"/>
    </source>
</evidence>
<reference evidence="5 6" key="1">
    <citation type="submission" date="2019-04" db="EMBL/GenBank/DDBJ databases">
        <title>Cohnella sp. nov. isolated from preserved vegetables.</title>
        <authorList>
            <person name="Lin S.-Y."/>
            <person name="Hung M.-H."/>
            <person name="Young C.-C."/>
        </authorList>
    </citation>
    <scope>NUCLEOTIDE SEQUENCE [LARGE SCALE GENOMIC DNA]</scope>
    <source>
        <strain evidence="5 6">CC-MHH1044</strain>
    </source>
</reference>
<dbReference type="SUPFAM" id="SSF51126">
    <property type="entry name" value="Pectin lyase-like"/>
    <property type="match status" value="2"/>
</dbReference>
<feature type="compositionally biased region" description="Polar residues" evidence="1">
    <location>
        <begin position="407"/>
        <end position="420"/>
    </location>
</feature>
<feature type="domain" description="Gylcosyl hydrolase 115 C-terminal" evidence="4">
    <location>
        <begin position="43"/>
        <end position="126"/>
    </location>
</feature>
<dbReference type="Pfam" id="PF17829">
    <property type="entry name" value="GH115_C"/>
    <property type="match status" value="1"/>
</dbReference>
<feature type="region of interest" description="Disordered" evidence="1">
    <location>
        <begin position="367"/>
        <end position="421"/>
    </location>
</feature>
<dbReference type="InterPro" id="IPR006626">
    <property type="entry name" value="PbH1"/>
</dbReference>
<evidence type="ECO:0000313" key="6">
    <source>
        <dbReference type="Proteomes" id="UP000310636"/>
    </source>
</evidence>
<comment type="caution">
    <text evidence="5">The sequence shown here is derived from an EMBL/GenBank/DDBJ whole genome shotgun (WGS) entry which is preliminary data.</text>
</comment>
<feature type="compositionally biased region" description="Low complexity" evidence="1">
    <location>
        <begin position="386"/>
        <end position="406"/>
    </location>
</feature>
<name>A0A4S4BF52_9BACL</name>
<dbReference type="Proteomes" id="UP000310636">
    <property type="component" value="Unassembled WGS sequence"/>
</dbReference>
<feature type="domain" description="Cadherin-like beta-sandwich-like" evidence="3">
    <location>
        <begin position="1414"/>
        <end position="1502"/>
    </location>
</feature>
<proteinExistence type="predicted"/>
<evidence type="ECO:0000313" key="5">
    <source>
        <dbReference type="EMBL" id="THF72901.1"/>
    </source>
</evidence>
<dbReference type="RefSeq" id="WP_136373792.1">
    <property type="nucleotide sequence ID" value="NZ_SSOB01000067.1"/>
</dbReference>
<organism evidence="5 6">
    <name type="scientific">Cohnella fermenti</name>
    <dbReference type="NCBI Taxonomy" id="2565925"/>
    <lineage>
        <taxon>Bacteria</taxon>
        <taxon>Bacillati</taxon>
        <taxon>Bacillota</taxon>
        <taxon>Bacilli</taxon>
        <taxon>Bacillales</taxon>
        <taxon>Paenibacillaceae</taxon>
        <taxon>Cohnella</taxon>
    </lineage>
</organism>
<feature type="signal peptide" evidence="2">
    <location>
        <begin position="1"/>
        <end position="30"/>
    </location>
</feature>
<dbReference type="SMART" id="SM00710">
    <property type="entry name" value="PbH1"/>
    <property type="match status" value="14"/>
</dbReference>
<dbReference type="Gene3D" id="2.60.120.260">
    <property type="entry name" value="Galactose-binding domain-like"/>
    <property type="match status" value="1"/>
</dbReference>
<dbReference type="InterPro" id="IPR008979">
    <property type="entry name" value="Galactose-bd-like_sf"/>
</dbReference>
<evidence type="ECO:0000256" key="1">
    <source>
        <dbReference type="SAM" id="MobiDB-lite"/>
    </source>
</evidence>
<dbReference type="InterPro" id="IPR011050">
    <property type="entry name" value="Pectin_lyase_fold/virulence"/>
</dbReference>
<keyword evidence="2" id="KW-0732">Signal</keyword>
<sequence length="1503" mass="159828">MNVGRKIGLNKLLRVLLAVCLLVGSFEVFGPAPQASAADEGAFVEAGGAVTIEAETAAENSEYAYTNARGGAEWAIAAGSSGSSMWASPDVGGFFNAPQNENAPELTYKVNFSTAGSYNVWILYKAPNTGADSVYAGFGDELKITNTSLSTGSSFGWRKIGTFAGIGSGYVDINFWAREDGLYIDKIYLTTGTDTPTGTGAAESDREPIAPPEPGAWLEAGGQLSIEAEAAAENSDYAYVDARGGADWTVVAGSSGDAMWASPDSGAFFNPPQNENAPELTYKAKFSTAGNYKVWLLYKAPNTGADSVYVGLNDTVLFTNTSLSTGSTYKWKNVGTITGIAAGYADLNFWAREDGLYLDKIYLTTDTDTPTGTGPASSEREDANGNPTNPTDPTDPTDPTNPTNPTSPCDSQTTETSPVSGTVLIDSCDSSIVYQGAWSYSGTTVSNYGEDQYYSNSTNNYAELQFTGTQVYWFAPQSSNKGKAEIYIDGTLDQVVDLYSSAETSKQTVYSRTDLSPGTHTIRVAVAATKNAASTDYYVSIDAFAVEAAVTPTPPPAGSGDRYVTPGGAGTKDGSSWANAMAGNRIDGLQAAWDAAGDTGTVYVGGGTYDVPQFVNLRAGDASASAPKTLLGVDRGDGLPEFIGDFSHTSQRRGTLIEIASGVSYWVLEDIRISHYYYGIETKGRNIGYRISNVDVSYMSDGFYLRGGATAADGTIGSHGILIEDSDFKYYTKRGIRFLGGNYDATVNRCTADAGGEAYWVTGNYPFSFQVADSEQAAGIIDHDITFNDCEGRNNYQNNGTGYWNGDSFVSEWNSDNITYNRCKAFDNTDGGWDVKAAHTYLNDCIAVGNKRGFRIWSTGEAVLTNCVAAYSDSYGAWIGATSDLSKRANVILHNTTFVNNGYEEFRCEGGIVTAYDSVFADTISTVRLYDKIDGGNYTFVDSVAYGYVNGTTLSGTDPQFVNPTNESWTGVGTDFNNQLYGSSKGYYQPTPSNILPSAPRTLPISAPDRYMTPTGAGTMDGSSWANALSADAPNALQSAWNQTAATGTLYIGSGSYTGQKITIASGGTSTSSPKRIAGVDTGSGLPVFTGSFTRYNQATGNFIDVSAGASYWVVQDLKINNYFNGIYTRGRNVGIRIYNVDISEMSDGIYLNGGATAADGSIASHDIVIEDSDFTYYTKRGIRFRGGNYDAVVNRCTADAGGAAYWITGNFPFGFQVADSSQDPAIVDHDITFNDSVSSNNYQDAGPSEYWNADGFVAEAASDYITFNRSVAFGNTDGGWDLKAAHAYVNDSVSYGNKRAYRFWGGESELRNSIAYGSVEPGGMPTAAGVWAGSLNSVAANVYIYNSEIYNNTGPELLVEGGNITCYECIVSEGRAVTEDFTAVDPVKLGTISFVDSAQYYPGATGTNPQYVLKSLEVDPGALSFDPETTSYSLTVPGTAASILITPTAASRVYQSLTVNGNPAVSGSAISVPLDAGLNEIVIELTAHDDNVRSYVLQVNRM</sequence>
<dbReference type="SUPFAM" id="SSF49785">
    <property type="entry name" value="Galactose-binding domain-like"/>
    <property type="match status" value="2"/>
</dbReference>
<dbReference type="OrthoDB" id="5179605at2"/>
<feature type="chain" id="PRO_5038413890" evidence="2">
    <location>
        <begin position="31"/>
        <end position="1503"/>
    </location>
</feature>
<evidence type="ECO:0000256" key="2">
    <source>
        <dbReference type="SAM" id="SignalP"/>
    </source>
</evidence>
<accession>A0A4S4BF52</accession>
<evidence type="ECO:0000259" key="3">
    <source>
        <dbReference type="Pfam" id="PF12733"/>
    </source>
</evidence>
<dbReference type="Gene3D" id="2.160.20.10">
    <property type="entry name" value="Single-stranded right-handed beta-helix, Pectin lyase-like"/>
    <property type="match status" value="2"/>
</dbReference>
<dbReference type="Gene3D" id="2.60.120.1620">
    <property type="match status" value="2"/>
</dbReference>
<dbReference type="Pfam" id="PF12733">
    <property type="entry name" value="Cadherin-like"/>
    <property type="match status" value="1"/>
</dbReference>
<dbReference type="EMBL" id="SSOB01000067">
    <property type="protein sequence ID" value="THF72901.1"/>
    <property type="molecule type" value="Genomic_DNA"/>
</dbReference>
<dbReference type="InterPro" id="IPR012334">
    <property type="entry name" value="Pectin_lyas_fold"/>
</dbReference>
<dbReference type="InterPro" id="IPR025883">
    <property type="entry name" value="Cadherin-like_domain"/>
</dbReference>
<protein>
    <submittedName>
        <fullName evidence="5">Cadherin-like beta sandwich domain-containing protein</fullName>
    </submittedName>
</protein>